<dbReference type="AlphaFoldDB" id="A0A0K2SG47"/>
<accession>A0A0K2SG47</accession>
<evidence type="ECO:0000313" key="3">
    <source>
        <dbReference type="Proteomes" id="UP000065807"/>
    </source>
</evidence>
<evidence type="ECO:0000256" key="1">
    <source>
        <dbReference type="SAM" id="MobiDB-lite"/>
    </source>
</evidence>
<dbReference type="EMBL" id="AP014924">
    <property type="protein sequence ID" value="BAS26065.1"/>
    <property type="molecule type" value="Genomic_DNA"/>
</dbReference>
<proteinExistence type="predicted"/>
<organism evidence="2 3">
    <name type="scientific">Limnochorda pilosa</name>
    <dbReference type="NCBI Taxonomy" id="1555112"/>
    <lineage>
        <taxon>Bacteria</taxon>
        <taxon>Bacillati</taxon>
        <taxon>Bacillota</taxon>
        <taxon>Limnochordia</taxon>
        <taxon>Limnochordales</taxon>
        <taxon>Limnochordaceae</taxon>
        <taxon>Limnochorda</taxon>
    </lineage>
</organism>
<protein>
    <submittedName>
        <fullName evidence="2">Uncharacterized protein</fullName>
    </submittedName>
</protein>
<feature type="compositionally biased region" description="Low complexity" evidence="1">
    <location>
        <begin position="114"/>
        <end position="137"/>
    </location>
</feature>
<sequence>MEGVQLLLPVFTDWVVENLAHLGPGSTYHLAYDPGRVDLDVLEDLREGAVRPGLPAQVVRVDGDRLVPVARVCLTRVNEYPAYYRFDFVVEEVLPYLTTRLLPGRQPRVQFARAETAVPGTAGPPGAAAKGAPTEGPTGEGAPGQGEPPSR</sequence>
<keyword evidence="3" id="KW-1185">Reference proteome</keyword>
<dbReference type="RefSeq" id="WP_068133136.1">
    <property type="nucleotide sequence ID" value="NZ_AP014924.1"/>
</dbReference>
<evidence type="ECO:0000313" key="2">
    <source>
        <dbReference type="EMBL" id="BAS26065.1"/>
    </source>
</evidence>
<name>A0A0K2SG47_LIMPI</name>
<reference evidence="3" key="2">
    <citation type="journal article" date="2016" name="Int. J. Syst. Evol. Microbiol.">
        <title>Complete genome sequence and cell structure of Limnochorda pilosa, a Gram-negative spore-former within the phylum Firmicutes.</title>
        <authorList>
            <person name="Watanabe M."/>
            <person name="Kojima H."/>
            <person name="Fukui M."/>
        </authorList>
    </citation>
    <scope>NUCLEOTIDE SEQUENCE [LARGE SCALE GENOMIC DNA]</scope>
    <source>
        <strain evidence="3">HC45</strain>
    </source>
</reference>
<feature type="region of interest" description="Disordered" evidence="1">
    <location>
        <begin position="113"/>
        <end position="151"/>
    </location>
</feature>
<reference evidence="3" key="1">
    <citation type="submission" date="2015-07" db="EMBL/GenBank/DDBJ databases">
        <title>Complete genome sequence and phylogenetic analysis of Limnochorda pilosa.</title>
        <authorList>
            <person name="Watanabe M."/>
            <person name="Kojima H."/>
            <person name="Fukui M."/>
        </authorList>
    </citation>
    <scope>NUCLEOTIDE SEQUENCE [LARGE SCALE GENOMIC DNA]</scope>
    <source>
        <strain evidence="3">HC45</strain>
    </source>
</reference>
<dbReference type="KEGG" id="lpil:LIP_0208"/>
<dbReference type="Proteomes" id="UP000065807">
    <property type="component" value="Chromosome"/>
</dbReference>
<gene>
    <name evidence="2" type="ORF">LIP_0208</name>
</gene>